<dbReference type="Proteomes" id="UP000615755">
    <property type="component" value="Unassembled WGS sequence"/>
</dbReference>
<dbReference type="InterPro" id="IPR004360">
    <property type="entry name" value="Glyas_Fos-R_dOase_dom"/>
</dbReference>
<evidence type="ECO:0000313" key="2">
    <source>
        <dbReference type="EMBL" id="MBE0370577.1"/>
    </source>
</evidence>
<sequence length="129" mass="15292">MSQHSRTIMLNLNVISLKPFIPAKDFDVSIQFYKRLGFELKSQDAGIAFFRYQTYTFLLQDFYEPQHCENYMMHLQVADVNAWHEHILTLNLEQEFNCKVTPIVTQPWGMTEFCLLDPSKVLWRIAQNN</sequence>
<dbReference type="Gene3D" id="3.10.180.10">
    <property type="entry name" value="2,3-Dihydroxybiphenyl 1,2-Dioxygenase, domain 1"/>
    <property type="match status" value="1"/>
</dbReference>
<dbReference type="RefSeq" id="WP_225738535.1">
    <property type="nucleotide sequence ID" value="NZ_AQGV01000015.1"/>
</dbReference>
<accession>A0ABR9EIL1</accession>
<dbReference type="SUPFAM" id="SSF54593">
    <property type="entry name" value="Glyoxalase/Bleomycin resistance protein/Dihydroxybiphenyl dioxygenase"/>
    <property type="match status" value="1"/>
</dbReference>
<gene>
    <name evidence="2" type="ORF">PAUR_b0641</name>
</gene>
<evidence type="ECO:0000313" key="3">
    <source>
        <dbReference type="Proteomes" id="UP000615755"/>
    </source>
</evidence>
<reference evidence="2 3" key="1">
    <citation type="submission" date="2015-03" db="EMBL/GenBank/DDBJ databases">
        <title>Genome sequence of Pseudoalteromonas aurantia.</title>
        <authorList>
            <person name="Xie B.-B."/>
            <person name="Rong J.-C."/>
            <person name="Qin Q.-L."/>
            <person name="Zhang Y.-Z."/>
        </authorList>
    </citation>
    <scope>NUCLEOTIDE SEQUENCE [LARGE SCALE GENOMIC DNA]</scope>
    <source>
        <strain evidence="2 3">208</strain>
    </source>
</reference>
<name>A0ABR9EIL1_9GAMM</name>
<evidence type="ECO:0000259" key="1">
    <source>
        <dbReference type="Pfam" id="PF00903"/>
    </source>
</evidence>
<keyword evidence="3" id="KW-1185">Reference proteome</keyword>
<proteinExistence type="predicted"/>
<protein>
    <recommendedName>
        <fullName evidence="1">Glyoxalase/fosfomycin resistance/dioxygenase domain-containing protein</fullName>
    </recommendedName>
</protein>
<dbReference type="Pfam" id="PF00903">
    <property type="entry name" value="Glyoxalase"/>
    <property type="match status" value="1"/>
</dbReference>
<dbReference type="CDD" id="cd08356">
    <property type="entry name" value="VOC_CChe_VCA0619_like"/>
    <property type="match status" value="1"/>
</dbReference>
<dbReference type="InterPro" id="IPR029068">
    <property type="entry name" value="Glyas_Bleomycin-R_OHBP_Dase"/>
</dbReference>
<organism evidence="2 3">
    <name type="scientific">Pseudoalteromonas aurantia 208</name>
    <dbReference type="NCBI Taxonomy" id="1314867"/>
    <lineage>
        <taxon>Bacteria</taxon>
        <taxon>Pseudomonadati</taxon>
        <taxon>Pseudomonadota</taxon>
        <taxon>Gammaproteobacteria</taxon>
        <taxon>Alteromonadales</taxon>
        <taxon>Pseudoalteromonadaceae</taxon>
        <taxon>Pseudoalteromonas</taxon>
    </lineage>
</organism>
<dbReference type="EMBL" id="AQGV01000015">
    <property type="protein sequence ID" value="MBE0370577.1"/>
    <property type="molecule type" value="Genomic_DNA"/>
</dbReference>
<comment type="caution">
    <text evidence="2">The sequence shown here is derived from an EMBL/GenBank/DDBJ whole genome shotgun (WGS) entry which is preliminary data.</text>
</comment>
<feature type="domain" description="Glyoxalase/fosfomycin resistance/dioxygenase" evidence="1">
    <location>
        <begin position="21"/>
        <end position="124"/>
    </location>
</feature>